<organism evidence="1 2">
    <name type="scientific">Desulfurispirillum indicum (strain ATCC BAA-1389 / DSM 22839 / S5)</name>
    <dbReference type="NCBI Taxonomy" id="653733"/>
    <lineage>
        <taxon>Bacteria</taxon>
        <taxon>Pseudomonadati</taxon>
        <taxon>Chrysiogenota</taxon>
        <taxon>Chrysiogenia</taxon>
        <taxon>Chrysiogenales</taxon>
        <taxon>Chrysiogenaceae</taxon>
        <taxon>Desulfurispirillum</taxon>
    </lineage>
</organism>
<dbReference type="InterPro" id="IPR036086">
    <property type="entry name" value="ParB/Sulfiredoxin_sf"/>
</dbReference>
<dbReference type="AlphaFoldDB" id="E6W456"/>
<evidence type="ECO:0000313" key="1">
    <source>
        <dbReference type="EMBL" id="ADU67020.1"/>
    </source>
</evidence>
<dbReference type="RefSeq" id="WP_013506894.1">
    <property type="nucleotide sequence ID" value="NC_014836.1"/>
</dbReference>
<dbReference type="Gene3D" id="3.90.1530.10">
    <property type="entry name" value="Conserved hypothetical protein from pyrococcus furiosus pfu- 392566-001, ParB domain"/>
    <property type="match status" value="1"/>
</dbReference>
<reference evidence="1 2" key="1">
    <citation type="submission" date="2010-12" db="EMBL/GenBank/DDBJ databases">
        <title>Complete sequence of Desulfurispirillum indicum S5.</title>
        <authorList>
            <consortium name="US DOE Joint Genome Institute"/>
            <person name="Lucas S."/>
            <person name="Copeland A."/>
            <person name="Lapidus A."/>
            <person name="Cheng J.-F."/>
            <person name="Goodwin L."/>
            <person name="Pitluck S."/>
            <person name="Chertkov O."/>
            <person name="Held B."/>
            <person name="Detter J.C."/>
            <person name="Han C."/>
            <person name="Tapia R."/>
            <person name="Land M."/>
            <person name="Hauser L."/>
            <person name="Kyrpides N."/>
            <person name="Ivanova N."/>
            <person name="Mikhailova N."/>
            <person name="Haggblom M."/>
            <person name="Rauschenbach I."/>
            <person name="Bini E."/>
            <person name="Woyke T."/>
        </authorList>
    </citation>
    <scope>NUCLEOTIDE SEQUENCE [LARGE SCALE GENOMIC DNA]</scope>
    <source>
        <strain evidence="2">ATCC BAA-1389 / DSM 22839 / S5</strain>
    </source>
</reference>
<dbReference type="EMBL" id="CP002432">
    <property type="protein sequence ID" value="ADU67020.1"/>
    <property type="molecule type" value="Genomic_DNA"/>
</dbReference>
<evidence type="ECO:0000313" key="2">
    <source>
        <dbReference type="Proteomes" id="UP000002572"/>
    </source>
</evidence>
<dbReference type="eggNOG" id="COG1475">
    <property type="taxonomic scope" value="Bacteria"/>
</dbReference>
<dbReference type="CDD" id="cd16387">
    <property type="entry name" value="ParB_N_Srx"/>
    <property type="match status" value="1"/>
</dbReference>
<dbReference type="InParanoid" id="E6W456"/>
<proteinExistence type="predicted"/>
<accession>E6W456</accession>
<dbReference type="Proteomes" id="UP000002572">
    <property type="component" value="Chromosome"/>
</dbReference>
<keyword evidence="2" id="KW-1185">Reference proteome</keyword>
<gene>
    <name evidence="1" type="ordered locus">Selin_2304</name>
</gene>
<dbReference type="HOGENOM" id="CLU_061563_0_0_0"/>
<name>E6W456_DESIS</name>
<dbReference type="KEGG" id="din:Selin_2304"/>
<sequence>MSERLMQNSEVPLRETHKVSIGRLYLDRMNPRLIGLGAGVTEERIIAQLYRSEELSELLQSISANGYLDIEPLIVEQDQNGNLIVLEGNRRLAAIRLFREPDLLDKIRTSEQLNISVPELPEEYRPTLDSVSVYRVPSREDARSFIGFKHINGAAKWESYAKAKFAAEWFRSGSADLEEIAQKIGDKHDTIKRMVAAIYVLDQAEAEEVFSVDDRFAAKFHFSHLYTALSRSHYMEFLGVDIAWSQYEPSPNPIPRNKLKSLKEVLVWIYGSKEDGMKPVVESQNPDIKRLGEVLCSTEGLHVLRAGRSLDEAYVSAQPADEKLSSAIIRARSILREASHNLRGYNGQDESLLNIAEDVSETAQTLYNRMHQKFKSAMGKDL</sequence>
<dbReference type="SUPFAM" id="SSF110849">
    <property type="entry name" value="ParB/Sulfiredoxin"/>
    <property type="match status" value="1"/>
</dbReference>
<dbReference type="STRING" id="653733.Selin_2304"/>
<protein>
    <submittedName>
        <fullName evidence="1">Uncharacterized protein</fullName>
    </submittedName>
</protein>